<keyword evidence="9" id="KW-1185">Reference proteome</keyword>
<dbReference type="Gene3D" id="3.40.50.150">
    <property type="entry name" value="Vaccinia Virus protein VP39"/>
    <property type="match status" value="1"/>
</dbReference>
<keyword evidence="6" id="KW-0963">Cytoplasm</keyword>
<dbReference type="InterPro" id="IPR029063">
    <property type="entry name" value="SAM-dependent_MTases_sf"/>
</dbReference>
<feature type="binding site" evidence="6">
    <location>
        <begin position="47"/>
        <end position="49"/>
    </location>
    <ligand>
        <name>S-adenosyl-L-methionine</name>
        <dbReference type="ChEBI" id="CHEBI:59789"/>
    </ligand>
</feature>
<evidence type="ECO:0000313" key="9">
    <source>
        <dbReference type="Proteomes" id="UP000000321"/>
    </source>
</evidence>
<feature type="binding site" evidence="6">
    <location>
        <position position="115"/>
    </location>
    <ligand>
        <name>S-adenosyl-L-methionine</name>
        <dbReference type="ChEBI" id="CHEBI:59789"/>
    </ligand>
</feature>
<keyword evidence="3 6" id="KW-0489">Methyltransferase</keyword>
<dbReference type="BioCyc" id="AURANTIMONAS:SI859A1_02341-MONOMER"/>
<dbReference type="CDD" id="cd02440">
    <property type="entry name" value="AdoMet_MTases"/>
    <property type="match status" value="1"/>
</dbReference>
<feature type="binding site" evidence="6">
    <location>
        <position position="64"/>
    </location>
    <ligand>
        <name>S-adenosyl-L-methionine</name>
        <dbReference type="ChEBI" id="CHEBI:59789"/>
    </ligand>
</feature>
<name>Q1YM56_AURMS</name>
<keyword evidence="2 6" id="KW-0698">rRNA processing</keyword>
<comment type="function">
    <text evidence="6">Specifically methylates the N4 position of cytidine in position 1402 (C1402) of 16S rRNA.</text>
</comment>
<dbReference type="PANTHER" id="PTHR11265">
    <property type="entry name" value="S-ADENOSYL-METHYLTRANSFERASE MRAW"/>
    <property type="match status" value="1"/>
</dbReference>
<evidence type="ECO:0000256" key="7">
    <source>
        <dbReference type="SAM" id="MobiDB-lite"/>
    </source>
</evidence>
<feature type="region of interest" description="Disordered" evidence="7">
    <location>
        <begin position="298"/>
        <end position="333"/>
    </location>
</feature>
<dbReference type="InterPro" id="IPR002903">
    <property type="entry name" value="RsmH"/>
</dbReference>
<dbReference type="GO" id="GO:0005737">
    <property type="term" value="C:cytoplasm"/>
    <property type="evidence" value="ECO:0007669"/>
    <property type="project" value="UniProtKB-SubCell"/>
</dbReference>
<dbReference type="GO" id="GO:0071424">
    <property type="term" value="F:rRNA (cytosine-N4-)-methyltransferase activity"/>
    <property type="evidence" value="ECO:0007669"/>
    <property type="project" value="UniProtKB-UniRule"/>
</dbReference>
<evidence type="ECO:0000256" key="1">
    <source>
        <dbReference type="ARBA" id="ARBA00010396"/>
    </source>
</evidence>
<dbReference type="HOGENOM" id="CLU_038422_1_1_5"/>
<protein>
    <recommendedName>
        <fullName evidence="6">Ribosomal RNA small subunit methyltransferase H</fullName>
        <ecNumber evidence="6">2.1.1.199</ecNumber>
    </recommendedName>
    <alternativeName>
        <fullName evidence="6">16S rRNA m(4)C1402 methyltransferase</fullName>
    </alternativeName>
    <alternativeName>
        <fullName evidence="6">rRNA (cytosine-N(4)-)-methyltransferase RsmH</fullName>
    </alternativeName>
</protein>
<dbReference type="SUPFAM" id="SSF81799">
    <property type="entry name" value="Putative methyltransferase TM0872, insert domain"/>
    <property type="match status" value="1"/>
</dbReference>
<dbReference type="HAMAP" id="MF_01007">
    <property type="entry name" value="16SrRNA_methyltr_H"/>
    <property type="match status" value="1"/>
</dbReference>
<evidence type="ECO:0000256" key="6">
    <source>
        <dbReference type="HAMAP-Rule" id="MF_01007"/>
    </source>
</evidence>
<dbReference type="SUPFAM" id="SSF53335">
    <property type="entry name" value="S-adenosyl-L-methionine-dependent methyltransferases"/>
    <property type="match status" value="1"/>
</dbReference>
<reference evidence="8 9" key="1">
    <citation type="journal article" date="2008" name="Appl. Environ. Microbiol.">
        <title>Genomic insights into Mn(II) oxidation by the marine alphaproteobacterium Aurantimonas sp. strain SI85-9A1.</title>
        <authorList>
            <person name="Dick G.J."/>
            <person name="Podell S."/>
            <person name="Johnson H.A."/>
            <person name="Rivera-Espinoza Y."/>
            <person name="Bernier-Latmani R."/>
            <person name="McCarthy J.K."/>
            <person name="Torpey J.W."/>
            <person name="Clement B.G."/>
            <person name="Gaasterland T."/>
            <person name="Tebo B.M."/>
        </authorList>
    </citation>
    <scope>NUCLEOTIDE SEQUENCE [LARGE SCALE GENOMIC DNA]</scope>
    <source>
        <strain evidence="8 9">SI85-9A1</strain>
    </source>
</reference>
<proteinExistence type="inferred from homology"/>
<dbReference type="PIRSF" id="PIRSF004486">
    <property type="entry name" value="MraW"/>
    <property type="match status" value="1"/>
</dbReference>
<evidence type="ECO:0000256" key="5">
    <source>
        <dbReference type="ARBA" id="ARBA00022691"/>
    </source>
</evidence>
<comment type="subcellular location">
    <subcellularLocation>
        <location evidence="6">Cytoplasm</location>
    </subcellularLocation>
</comment>
<comment type="catalytic activity">
    <reaction evidence="6">
        <text>cytidine(1402) in 16S rRNA + S-adenosyl-L-methionine = N(4)-methylcytidine(1402) in 16S rRNA + S-adenosyl-L-homocysteine + H(+)</text>
        <dbReference type="Rhea" id="RHEA:42928"/>
        <dbReference type="Rhea" id="RHEA-COMP:10286"/>
        <dbReference type="Rhea" id="RHEA-COMP:10287"/>
        <dbReference type="ChEBI" id="CHEBI:15378"/>
        <dbReference type="ChEBI" id="CHEBI:57856"/>
        <dbReference type="ChEBI" id="CHEBI:59789"/>
        <dbReference type="ChEBI" id="CHEBI:74506"/>
        <dbReference type="ChEBI" id="CHEBI:82748"/>
        <dbReference type="EC" id="2.1.1.199"/>
    </reaction>
</comment>
<evidence type="ECO:0000256" key="4">
    <source>
        <dbReference type="ARBA" id="ARBA00022679"/>
    </source>
</evidence>
<keyword evidence="5 6" id="KW-0949">S-adenosyl-L-methionine</keyword>
<accession>Q1YM56</accession>
<evidence type="ECO:0000256" key="3">
    <source>
        <dbReference type="ARBA" id="ARBA00022603"/>
    </source>
</evidence>
<dbReference type="RefSeq" id="WP_009210163.1">
    <property type="nucleotide sequence ID" value="NZ_BBWP01000001.1"/>
</dbReference>
<dbReference type="GO" id="GO:0070475">
    <property type="term" value="P:rRNA base methylation"/>
    <property type="evidence" value="ECO:0007669"/>
    <property type="project" value="UniProtKB-UniRule"/>
</dbReference>
<dbReference type="Gene3D" id="1.10.150.170">
    <property type="entry name" value="Putative methyltransferase TM0872, insert domain"/>
    <property type="match status" value="1"/>
</dbReference>
<sequence>MTAGHGGIDDPVVGGPARHIPVLLAEVLEALAPKPGEVIVDGTFGAGGYTRAILDAGADVIAIDRDPAAIATARGLAEGYDGRLAPVEGRFGDLQRIVETQAEAAGGRVDGIVLDVGVSSMQLDEAERGFSFQKDGPLDMRMSGAGPSAADVVNRLKVGDLLRVIGILGEEKQAGRVARAIEARRLEQPFTRTLDLAGVIGKVVGRGPKDKIDPATRSFQGLRIFVNDELGELARALVAAERVLKPGGRLVIVSFHSLEDRIVKRFLRDRSSPPSGSRHLPDMAPATQTFVARNRAVGATDAEAERNPRARSAKLRAGIRTAEPARQDADELGFAGLPSLADLPDTGV</sequence>
<gene>
    <name evidence="6" type="primary">rsmH</name>
    <name evidence="8" type="ORF">SI859A1_02341</name>
</gene>
<evidence type="ECO:0000256" key="2">
    <source>
        <dbReference type="ARBA" id="ARBA00022552"/>
    </source>
</evidence>
<evidence type="ECO:0000313" key="8">
    <source>
        <dbReference type="EMBL" id="EAS51525.1"/>
    </source>
</evidence>
<comment type="caution">
    <text evidence="8">The sequence shown here is derived from an EMBL/GenBank/DDBJ whole genome shotgun (WGS) entry which is preliminary data.</text>
</comment>
<dbReference type="EMBL" id="AAPJ01000001">
    <property type="protein sequence ID" value="EAS51525.1"/>
    <property type="molecule type" value="Genomic_DNA"/>
</dbReference>
<dbReference type="OrthoDB" id="9806637at2"/>
<organism evidence="8 9">
    <name type="scientific">Aurantimonas manganoxydans (strain ATCC BAA-1229 / DSM 21871 / SI85-9A1)</name>
    <dbReference type="NCBI Taxonomy" id="287752"/>
    <lineage>
        <taxon>Bacteria</taxon>
        <taxon>Pseudomonadati</taxon>
        <taxon>Pseudomonadota</taxon>
        <taxon>Alphaproteobacteria</taxon>
        <taxon>Hyphomicrobiales</taxon>
        <taxon>Aurantimonadaceae</taxon>
        <taxon>Aurantimonas</taxon>
    </lineage>
</organism>
<feature type="binding site" evidence="6">
    <location>
        <position position="91"/>
    </location>
    <ligand>
        <name>S-adenosyl-L-methionine</name>
        <dbReference type="ChEBI" id="CHEBI:59789"/>
    </ligand>
</feature>
<dbReference type="Proteomes" id="UP000000321">
    <property type="component" value="Unassembled WGS sequence"/>
</dbReference>
<dbReference type="PANTHER" id="PTHR11265:SF0">
    <property type="entry name" value="12S RRNA N4-METHYLCYTIDINE METHYLTRANSFERASE"/>
    <property type="match status" value="1"/>
</dbReference>
<dbReference type="NCBIfam" id="TIGR00006">
    <property type="entry name" value="16S rRNA (cytosine(1402)-N(4))-methyltransferase RsmH"/>
    <property type="match status" value="1"/>
</dbReference>
<dbReference type="Pfam" id="PF01795">
    <property type="entry name" value="Methyltransf_5"/>
    <property type="match status" value="1"/>
</dbReference>
<comment type="similarity">
    <text evidence="1 6">Belongs to the methyltransferase superfamily. RsmH family.</text>
</comment>
<dbReference type="InterPro" id="IPR023397">
    <property type="entry name" value="SAM-dep_MeTrfase_MraW_recog"/>
</dbReference>
<dbReference type="EC" id="2.1.1.199" evidence="6"/>
<feature type="binding site" evidence="6">
    <location>
        <position position="122"/>
    </location>
    <ligand>
        <name>S-adenosyl-L-methionine</name>
        <dbReference type="ChEBI" id="CHEBI:59789"/>
    </ligand>
</feature>
<keyword evidence="4 6" id="KW-0808">Transferase</keyword>
<dbReference type="AlphaFoldDB" id="Q1YM56"/>